<dbReference type="AlphaFoldDB" id="U6M736"/>
<name>U6M736_EIMMA</name>
<evidence type="ECO:0000313" key="3">
    <source>
        <dbReference type="EMBL" id="CDJ58274.1"/>
    </source>
</evidence>
<feature type="domain" description="Calcineurin-like phosphoesterase" evidence="2">
    <location>
        <begin position="20"/>
        <end position="159"/>
    </location>
</feature>
<organism evidence="3 4">
    <name type="scientific">Eimeria maxima</name>
    <name type="common">Coccidian parasite</name>
    <dbReference type="NCBI Taxonomy" id="5804"/>
    <lineage>
        <taxon>Eukaryota</taxon>
        <taxon>Sar</taxon>
        <taxon>Alveolata</taxon>
        <taxon>Apicomplexa</taxon>
        <taxon>Conoidasida</taxon>
        <taxon>Coccidia</taxon>
        <taxon>Eucoccidiorida</taxon>
        <taxon>Eimeriorina</taxon>
        <taxon>Eimeriidae</taxon>
        <taxon>Eimeria</taxon>
    </lineage>
</organism>
<proteinExistence type="predicted"/>
<protein>
    <recommendedName>
        <fullName evidence="2">Calcineurin-like phosphoesterase domain-containing protein</fullName>
    </recommendedName>
</protein>
<reference evidence="3" key="1">
    <citation type="submission" date="2013-10" db="EMBL/GenBank/DDBJ databases">
        <title>Genomic analysis of the causative agents of coccidiosis in chickens.</title>
        <authorList>
            <person name="Reid A.J."/>
            <person name="Blake D."/>
            <person name="Billington K."/>
            <person name="Browne H."/>
            <person name="Dunn M."/>
            <person name="Hung S."/>
            <person name="Kawahara F."/>
            <person name="Miranda-Saavedra D."/>
            <person name="Mourier T."/>
            <person name="Nagra H."/>
            <person name="Otto T.D."/>
            <person name="Rawlings N."/>
            <person name="Sanchez A."/>
            <person name="Sanders M."/>
            <person name="Subramaniam C."/>
            <person name="Tay Y."/>
            <person name="Dear P."/>
            <person name="Doerig C."/>
            <person name="Gruber A."/>
            <person name="Parkinson J."/>
            <person name="Shirley M."/>
            <person name="Wan K.L."/>
            <person name="Berriman M."/>
            <person name="Tomley F."/>
            <person name="Pain A."/>
        </authorList>
    </citation>
    <scope>NUCLEOTIDE SEQUENCE [LARGE SCALE GENOMIC DNA]</scope>
    <source>
        <strain evidence="3">Weybridge</strain>
    </source>
</reference>
<feature type="region of interest" description="Disordered" evidence="1">
    <location>
        <begin position="412"/>
        <end position="460"/>
    </location>
</feature>
<evidence type="ECO:0000259" key="2">
    <source>
        <dbReference type="Pfam" id="PF00149"/>
    </source>
</evidence>
<dbReference type="GO" id="GO:0016787">
    <property type="term" value="F:hydrolase activity"/>
    <property type="evidence" value="ECO:0007669"/>
    <property type="project" value="InterPro"/>
</dbReference>
<dbReference type="Gene3D" id="3.60.21.10">
    <property type="match status" value="1"/>
</dbReference>
<evidence type="ECO:0000313" key="4">
    <source>
        <dbReference type="Proteomes" id="UP000030763"/>
    </source>
</evidence>
<dbReference type="EMBL" id="HG719571">
    <property type="protein sequence ID" value="CDJ58274.1"/>
    <property type="molecule type" value="Genomic_DNA"/>
</dbReference>
<dbReference type="SUPFAM" id="SSF56300">
    <property type="entry name" value="Metallo-dependent phosphatases"/>
    <property type="match status" value="1"/>
</dbReference>
<feature type="compositionally biased region" description="Polar residues" evidence="1">
    <location>
        <begin position="434"/>
        <end position="446"/>
    </location>
</feature>
<feature type="compositionally biased region" description="Basic and acidic residues" evidence="1">
    <location>
        <begin position="1011"/>
        <end position="1020"/>
    </location>
</feature>
<dbReference type="RefSeq" id="XP_013334920.1">
    <property type="nucleotide sequence ID" value="XM_013479466.1"/>
</dbReference>
<feature type="region of interest" description="Disordered" evidence="1">
    <location>
        <begin position="989"/>
        <end position="1020"/>
    </location>
</feature>
<dbReference type="OrthoDB" id="18797at2759"/>
<dbReference type="PANTHER" id="PTHR32114:SF2">
    <property type="entry name" value="ABC TRANSPORTER ABCH.3"/>
    <property type="match status" value="1"/>
</dbReference>
<dbReference type="InterPro" id="IPR004843">
    <property type="entry name" value="Calcineurin-like_PHP"/>
</dbReference>
<feature type="region of interest" description="Disordered" evidence="1">
    <location>
        <begin position="282"/>
        <end position="354"/>
    </location>
</feature>
<gene>
    <name evidence="3" type="ORF">EMWEY_00014810</name>
</gene>
<dbReference type="GeneID" id="25335467"/>
<dbReference type="PANTHER" id="PTHR32114">
    <property type="entry name" value="ABC TRANSPORTER ABCH.3"/>
    <property type="match status" value="1"/>
</dbReference>
<feature type="compositionally biased region" description="Polar residues" evidence="1">
    <location>
        <begin position="328"/>
        <end position="347"/>
    </location>
</feature>
<feature type="compositionally biased region" description="Polar residues" evidence="1">
    <location>
        <begin position="412"/>
        <end position="422"/>
    </location>
</feature>
<sequence length="1020" mass="111009">MDVPGFCVLFPLTVYEEVDRFVLFGDLHVSEATLPTCLDALSLVQQACKRQSTSDSAGYQKKPTAVAGRGKEGNSESQKTPAVAVFLGDFWHSRIERHLHWGLLRPVLEFWEQWDVPVVLLPGNHDQLSYEAGRDLLQPLEKAVSRSPLCKTLRAVFGHLSVRGATLNPLLESDWAILNDGIDIDLLPDVPVYSGHIHTPQLVGKQVRYVGSLYQTSLAEAYQRKCLYTISRSCDFEVVDVQESTVGPRHFPVRDPRLLPPPQALRRGDRVVLLPSTSATAELPASQSVVQPHSHEGSGGQLPPQRELDSNAESLQRQSEDFADQERSMLNTSSGSDHASSSWTVSPKATLGGSSGLDTALNETLMRGKNELNTDQLLQICDAYREAGVLFDCRVNPLASASSVSQHVTASVGNDHQETPSPINVGLRGLGNPSGANLQNISTHNSRAAEEQSAKDASQVSTDFDNLLPDASTSPLRLLIHHGLIPVENRPPREALRVYADQLAKDGSHTFSEQALEEADMILKEQVEGACWSGAESSCRAASLPTGPNAGWPHAAADLVIHQARVQSGVVVFDLRRRGMVFIQGSKDPHARGSLHAANGAGKTTMMQAVVWALIGDAVCNGFTAVSGRPKVTGVVCDDVPPVSTLNCGPAGSFACDERGAEDVIQCAEDRFASVELEGELNGEPFCLRRIRWRSGRCELTLHVGGRDMTAQSVVDTQREALLSLLFPLDIWTAATAAARVKQRVLSKAAEALDHVAAIRLRDLQRLVGRRTRFLPTHHTKTGLTVNVRECEGTDIEAEAKQSRLDVMLPVALRFVCVIPRSQKAVLEEVELHLGPQGIQRHLLASALCQLEEQTNIYLKQASDGLLRLDFASSKTSRLTRVLSVRGSDGAFRQAEAIAWDQNTNRSITSSQVDGIGNTQRVLELLRSLASEPRSSQLAEFDSIFFTQHGLDPRKWRRILDAVDTIAIHKKSGHPSIRTSIYLKSSKTKITGTEAPSEHTADVKIGSPGATDHESMAAAG</sequence>
<reference evidence="3" key="2">
    <citation type="submission" date="2013-10" db="EMBL/GenBank/DDBJ databases">
        <authorList>
            <person name="Aslett M."/>
        </authorList>
    </citation>
    <scope>NUCLEOTIDE SEQUENCE [LARGE SCALE GENOMIC DNA]</scope>
    <source>
        <strain evidence="3">Weybridge</strain>
    </source>
</reference>
<feature type="compositionally biased region" description="Basic and acidic residues" evidence="1">
    <location>
        <begin position="318"/>
        <end position="327"/>
    </location>
</feature>
<dbReference type="InterPro" id="IPR029052">
    <property type="entry name" value="Metallo-depent_PP-like"/>
</dbReference>
<dbReference type="OMA" id="MQAVVWA"/>
<dbReference type="InterPro" id="IPR027417">
    <property type="entry name" value="P-loop_NTPase"/>
</dbReference>
<keyword evidence="4" id="KW-1185">Reference proteome</keyword>
<evidence type="ECO:0000256" key="1">
    <source>
        <dbReference type="SAM" id="MobiDB-lite"/>
    </source>
</evidence>
<dbReference type="VEuPathDB" id="ToxoDB:EMWEY_00014810"/>
<feature type="compositionally biased region" description="Polar residues" evidence="1">
    <location>
        <begin position="282"/>
        <end position="291"/>
    </location>
</feature>
<dbReference type="Gene3D" id="3.40.50.300">
    <property type="entry name" value="P-loop containing nucleotide triphosphate hydrolases"/>
    <property type="match status" value="1"/>
</dbReference>
<dbReference type="Pfam" id="PF00149">
    <property type="entry name" value="Metallophos"/>
    <property type="match status" value="1"/>
</dbReference>
<dbReference type="Proteomes" id="UP000030763">
    <property type="component" value="Unassembled WGS sequence"/>
</dbReference>
<accession>U6M736</accession>
<feature type="region of interest" description="Disordered" evidence="1">
    <location>
        <begin position="54"/>
        <end position="77"/>
    </location>
</feature>